<dbReference type="Proteomes" id="UP000521676">
    <property type="component" value="Unassembled WGS sequence"/>
</dbReference>
<organism evidence="2 4">
    <name type="scientific">Candidatus Chlorohelix allophototropha</name>
    <dbReference type="NCBI Taxonomy" id="3003348"/>
    <lineage>
        <taxon>Bacteria</taxon>
        <taxon>Bacillati</taxon>
        <taxon>Chloroflexota</taxon>
        <taxon>Chloroflexia</taxon>
        <taxon>Candidatus Chloroheliales</taxon>
        <taxon>Candidatus Chloroheliaceae</taxon>
        <taxon>Candidatus Chlorohelix</taxon>
    </lineage>
</organism>
<dbReference type="InterPro" id="IPR016040">
    <property type="entry name" value="NAD(P)-bd_dom"/>
</dbReference>
<evidence type="ECO:0000313" key="4">
    <source>
        <dbReference type="Proteomes" id="UP000521676"/>
    </source>
</evidence>
<sequence length="291" mass="31541">MAEKILVIGATGLLGEPVARKLKADGYTVRILSRSVEKAKAKYGANFEIAVGDVEDTRTLEAALRNCDGVHINLDGGQDPDLERRGVINIVEAAKKVGVKRLTYLSGASVCEENRWFAGTNAKYQAEAAITSSGLAYTIFKATFFIESLPRFVQGKRASVIGKQPSSWHWVSAVDYAEMVSKAYRSSEVAGKAIYVLGPEAYTLENALKIYCGTFSPNTAVSNLPMGMARLIALMSGNKELKQVLPFFNYTGKVRENGDSNAAKALLGRPFITLEEWCKARSGELAASIKA</sequence>
<evidence type="ECO:0000313" key="2">
    <source>
        <dbReference type="EMBL" id="NWJ47554.1"/>
    </source>
</evidence>
<reference evidence="2 4" key="1">
    <citation type="submission" date="2020-06" db="EMBL/GenBank/DDBJ databases">
        <title>Anoxygenic phototrophic Chloroflexota member uses a Type I reaction center.</title>
        <authorList>
            <person name="Tsuji J.M."/>
            <person name="Shaw N.A."/>
            <person name="Nagashima S."/>
            <person name="Venkiteswaran J."/>
            <person name="Schiff S.L."/>
            <person name="Hanada S."/>
            <person name="Tank M."/>
            <person name="Neufeld J.D."/>
        </authorList>
    </citation>
    <scope>NUCLEOTIDE SEQUENCE [LARGE SCALE GENOMIC DNA]</scope>
    <source>
        <strain evidence="2">L227-S17</strain>
    </source>
</reference>
<feature type="domain" description="NAD(P)-binding" evidence="1">
    <location>
        <begin position="9"/>
        <end position="145"/>
    </location>
</feature>
<protein>
    <submittedName>
        <fullName evidence="2">NAD(P)H-binding protein</fullName>
    </submittedName>
</protein>
<dbReference type="PANTHER" id="PTHR43162">
    <property type="match status" value="1"/>
</dbReference>
<dbReference type="InterPro" id="IPR036291">
    <property type="entry name" value="NAD(P)-bd_dom_sf"/>
</dbReference>
<evidence type="ECO:0000259" key="1">
    <source>
        <dbReference type="Pfam" id="PF13460"/>
    </source>
</evidence>
<dbReference type="Pfam" id="PF13460">
    <property type="entry name" value="NAD_binding_10"/>
    <property type="match status" value="1"/>
</dbReference>
<evidence type="ECO:0000313" key="5">
    <source>
        <dbReference type="Proteomes" id="UP001431572"/>
    </source>
</evidence>
<dbReference type="EMBL" id="JACATZ010000003">
    <property type="protein sequence ID" value="NWJ47554.1"/>
    <property type="molecule type" value="Genomic_DNA"/>
</dbReference>
<accession>A0A8T7M631</accession>
<name>A0A8T7M631_9CHLR</name>
<dbReference type="SUPFAM" id="SSF51735">
    <property type="entry name" value="NAD(P)-binding Rossmann-fold domains"/>
    <property type="match status" value="1"/>
</dbReference>
<dbReference type="RefSeq" id="WP_341471349.1">
    <property type="nucleotide sequence ID" value="NZ_CP128400.1"/>
</dbReference>
<dbReference type="InterPro" id="IPR051604">
    <property type="entry name" value="Ergot_Alk_Oxidoreductase"/>
</dbReference>
<proteinExistence type="predicted"/>
<dbReference type="EMBL" id="CP128400">
    <property type="protein sequence ID" value="WJW69465.1"/>
    <property type="molecule type" value="Genomic_DNA"/>
</dbReference>
<gene>
    <name evidence="2" type="ORF">HXX08_16975</name>
    <name evidence="3" type="ORF">OZ401_003078</name>
</gene>
<reference evidence="3" key="2">
    <citation type="journal article" date="2024" name="Nature">
        <title>Anoxygenic phototroph of the Chloroflexota uses a type I reaction centre.</title>
        <authorList>
            <person name="Tsuji J.M."/>
            <person name="Shaw N.A."/>
            <person name="Nagashima S."/>
            <person name="Venkiteswaran J.J."/>
            <person name="Schiff S.L."/>
            <person name="Watanabe T."/>
            <person name="Fukui M."/>
            <person name="Hanada S."/>
            <person name="Tank M."/>
            <person name="Neufeld J.D."/>
        </authorList>
    </citation>
    <scope>NUCLEOTIDE SEQUENCE</scope>
    <source>
        <strain evidence="3">L227-S17</strain>
    </source>
</reference>
<dbReference type="Gene3D" id="3.40.50.720">
    <property type="entry name" value="NAD(P)-binding Rossmann-like Domain"/>
    <property type="match status" value="1"/>
</dbReference>
<dbReference type="Proteomes" id="UP001431572">
    <property type="component" value="Chromosome 2"/>
</dbReference>
<dbReference type="AlphaFoldDB" id="A0A8T7M631"/>
<keyword evidence="5" id="KW-1185">Reference proteome</keyword>
<dbReference type="PANTHER" id="PTHR43162:SF1">
    <property type="entry name" value="PRESTALK A DIFFERENTIATION PROTEIN A"/>
    <property type="match status" value="1"/>
</dbReference>
<evidence type="ECO:0000313" key="3">
    <source>
        <dbReference type="EMBL" id="WJW69465.1"/>
    </source>
</evidence>